<feature type="transmembrane region" description="Helical" evidence="4">
    <location>
        <begin position="430"/>
        <end position="448"/>
    </location>
</feature>
<dbReference type="SUPFAM" id="SSF53474">
    <property type="entry name" value="alpha/beta-Hydrolases"/>
    <property type="match status" value="1"/>
</dbReference>
<dbReference type="InterPro" id="IPR050955">
    <property type="entry name" value="Plant_Biomass_Hydrol_Est"/>
</dbReference>
<evidence type="ECO:0000313" key="6">
    <source>
        <dbReference type="Proteomes" id="UP001516023"/>
    </source>
</evidence>
<keyword evidence="4" id="KW-0472">Membrane</keyword>
<protein>
    <recommendedName>
        <fullName evidence="7">Feruloyl esterase</fullName>
    </recommendedName>
</protein>
<evidence type="ECO:0000256" key="4">
    <source>
        <dbReference type="SAM" id="Phobius"/>
    </source>
</evidence>
<dbReference type="Gene3D" id="3.40.50.1820">
    <property type="entry name" value="alpha/beta hydrolase"/>
    <property type="match status" value="1"/>
</dbReference>
<accession>A0ABD3PIU4</accession>
<keyword evidence="1" id="KW-0732">Signal</keyword>
<evidence type="ECO:0000313" key="5">
    <source>
        <dbReference type="EMBL" id="KAL3787544.1"/>
    </source>
</evidence>
<evidence type="ECO:0008006" key="7">
    <source>
        <dbReference type="Google" id="ProtNLM"/>
    </source>
</evidence>
<keyword evidence="6" id="KW-1185">Reference proteome</keyword>
<proteinExistence type="predicted"/>
<dbReference type="AlphaFoldDB" id="A0ABD3PIU4"/>
<comment type="caution">
    <text evidence="5">The sequence shown here is derived from an EMBL/GenBank/DDBJ whole genome shotgun (WGS) entry which is preliminary data.</text>
</comment>
<evidence type="ECO:0000256" key="3">
    <source>
        <dbReference type="SAM" id="MobiDB-lite"/>
    </source>
</evidence>
<feature type="compositionally biased region" description="Basic and acidic residues" evidence="3">
    <location>
        <begin position="511"/>
        <end position="531"/>
    </location>
</feature>
<dbReference type="PANTHER" id="PTHR43037">
    <property type="entry name" value="UNNAMED PRODUCT-RELATED"/>
    <property type="match status" value="1"/>
</dbReference>
<feature type="region of interest" description="Disordered" evidence="3">
    <location>
        <begin position="511"/>
        <end position="538"/>
    </location>
</feature>
<dbReference type="PANTHER" id="PTHR43037:SF5">
    <property type="entry name" value="FERULOYL ESTERASE"/>
    <property type="match status" value="1"/>
</dbReference>
<dbReference type="Proteomes" id="UP001516023">
    <property type="component" value="Unassembled WGS sequence"/>
</dbReference>
<sequence length="552" mass="60838">MVRLPKCSVLHAREVQIPNCKDAPEHCNRIYHLSLPNILCSDDGDKKRRLPDDNITGTSYNDDKFFDGKYNHVGTIPMVFALHGLGTDHRPLDGYAETADDYNFALILPEGVNQSFNAGDCCGDAHKLGIHDVEFLYQIQHLLSNEFDFVQPELSYGIGWDNGGLLLTDASIESPHLFKAIVPIAGYSTRTWVPPSVGTGIGIMMHHSLDDLIIRPSGCCEDPNMPACQGDLVSKSCDSVLESFDLWARSVNSCTSDVDERTPSGTTTLLVGGADEAFYSIEQEDGVTSMAFISVANEQDQEPSSVLFDTKVPLSISYKRDGVVCLATASSSCVANSTLCLYKKMGHFDGFVSTPFMGDQVMEFLARDACGTNGGSWKRLPRTSDSSHRMFCECSGNEHSGLFCLDAAVEPSLFAGPSIAEISQPGIPRLVYVAFGFVVVFYVTFLFVMRKLCTKHDGDFPATIHDDMCAGSTPIDSHNSSMPKNQGQLYWVKTKFESSIPRGRVRKLWNDREKIPTTDDHDANDRSDCSHSSDMSQSSLDHNDTLLFQLYE</sequence>
<dbReference type="GO" id="GO:0016787">
    <property type="term" value="F:hydrolase activity"/>
    <property type="evidence" value="ECO:0007669"/>
    <property type="project" value="UniProtKB-KW"/>
</dbReference>
<evidence type="ECO:0000256" key="2">
    <source>
        <dbReference type="ARBA" id="ARBA00022801"/>
    </source>
</evidence>
<dbReference type="EMBL" id="JABMIG020000173">
    <property type="protein sequence ID" value="KAL3787544.1"/>
    <property type="molecule type" value="Genomic_DNA"/>
</dbReference>
<keyword evidence="2" id="KW-0378">Hydrolase</keyword>
<organism evidence="5 6">
    <name type="scientific">Cyclotella cryptica</name>
    <dbReference type="NCBI Taxonomy" id="29204"/>
    <lineage>
        <taxon>Eukaryota</taxon>
        <taxon>Sar</taxon>
        <taxon>Stramenopiles</taxon>
        <taxon>Ochrophyta</taxon>
        <taxon>Bacillariophyta</taxon>
        <taxon>Coscinodiscophyceae</taxon>
        <taxon>Thalassiosirophycidae</taxon>
        <taxon>Stephanodiscales</taxon>
        <taxon>Stephanodiscaceae</taxon>
        <taxon>Cyclotella</taxon>
    </lineage>
</organism>
<name>A0ABD3PIU4_9STRA</name>
<evidence type="ECO:0000256" key="1">
    <source>
        <dbReference type="ARBA" id="ARBA00022729"/>
    </source>
</evidence>
<keyword evidence="4" id="KW-1133">Transmembrane helix</keyword>
<keyword evidence="4" id="KW-0812">Transmembrane</keyword>
<dbReference type="InterPro" id="IPR029058">
    <property type="entry name" value="AB_hydrolase_fold"/>
</dbReference>
<reference evidence="5 6" key="1">
    <citation type="journal article" date="2020" name="G3 (Bethesda)">
        <title>Improved Reference Genome for Cyclotella cryptica CCMP332, a Model for Cell Wall Morphogenesis, Salinity Adaptation, and Lipid Production in Diatoms (Bacillariophyta).</title>
        <authorList>
            <person name="Roberts W.R."/>
            <person name="Downey K.M."/>
            <person name="Ruck E.C."/>
            <person name="Traller J.C."/>
            <person name="Alverson A.J."/>
        </authorList>
    </citation>
    <scope>NUCLEOTIDE SEQUENCE [LARGE SCALE GENOMIC DNA]</scope>
    <source>
        <strain evidence="5 6">CCMP332</strain>
    </source>
</reference>
<gene>
    <name evidence="5" type="ORF">HJC23_013753</name>
</gene>